<dbReference type="SUPFAM" id="SSF69989">
    <property type="entry name" value="C-terminal domain of PLC-beta"/>
    <property type="match status" value="1"/>
</dbReference>
<dbReference type="EnsemblMetazoa" id="MESCA004505-RA">
    <property type="protein sequence ID" value="MESCA004505-PA"/>
    <property type="gene ID" value="MESCA004505"/>
</dbReference>
<accession>T1GLU1</accession>
<dbReference type="EC" id="3.1.4.11" evidence="1 6"/>
<dbReference type="HOGENOM" id="CLU_728779_0_0_1"/>
<evidence type="ECO:0000313" key="9">
    <source>
        <dbReference type="EnsemblMetazoa" id="MESCA004505-PA"/>
    </source>
</evidence>
<dbReference type="GO" id="GO:0046488">
    <property type="term" value="P:phosphatidylinositol metabolic process"/>
    <property type="evidence" value="ECO:0007669"/>
    <property type="project" value="TreeGrafter"/>
</dbReference>
<dbReference type="SMART" id="SM00239">
    <property type="entry name" value="C2"/>
    <property type="match status" value="1"/>
</dbReference>
<dbReference type="AlphaFoldDB" id="T1GLU1"/>
<evidence type="ECO:0000256" key="3">
    <source>
        <dbReference type="ARBA" id="ARBA00022963"/>
    </source>
</evidence>
<dbReference type="InterPro" id="IPR042531">
    <property type="entry name" value="PLC-beta_C_sf"/>
</dbReference>
<dbReference type="InterPro" id="IPR015359">
    <property type="entry name" value="PLC_EF-hand-like"/>
</dbReference>
<sequence length="380" mass="44078">TDGKNETISLSQLTQFLNDKQRDPRLNEILYPLYTEKRALEIINDYEKDEEVKAQQSMSLDGLMRYLMSDENAPVFLDRLDTYMNMDQPLSHYYINSSHNTYLSGRQFGGKSSVEMYRQTLLAGCRCNPVYNEEPFVFRKIVLPDLAVLRFAVYEEGGKLIGQRILPLDGLQKGYRHILLRSEANFPLSLPMLFCNIDINIYVPDGFENFMDFLSDPKAYAGNQIGPMKSCDNRDSIPGLKKDNSKDLLDEPKALVFESVTLESIKNEKQFAKIARKQSKDLEILKKKHTKERLAVQKAQNATIHKLIKGRSNFDIRNDAAIKAAINEQSHQWTEMLNRHKKEEWDILKQQVEENKETMKKLMESVQASQMKQLDEKHER</sequence>
<name>T1GLU1_MEGSC</name>
<keyword evidence="3 6" id="KW-0442">Lipid degradation</keyword>
<dbReference type="SUPFAM" id="SSF51695">
    <property type="entry name" value="PLC-like phosphodiesterases"/>
    <property type="match status" value="1"/>
</dbReference>
<dbReference type="GO" id="GO:0051209">
    <property type="term" value="P:release of sequestered calcium ion into cytosol"/>
    <property type="evidence" value="ECO:0007669"/>
    <property type="project" value="TreeGrafter"/>
</dbReference>
<evidence type="ECO:0000259" key="7">
    <source>
        <dbReference type="SMART" id="SM00148"/>
    </source>
</evidence>
<dbReference type="InterPro" id="IPR000008">
    <property type="entry name" value="C2_dom"/>
</dbReference>
<dbReference type="InterPro" id="IPR011992">
    <property type="entry name" value="EF-hand-dom_pair"/>
</dbReference>
<dbReference type="Pfam" id="PF09279">
    <property type="entry name" value="EF-hand_like"/>
    <property type="match status" value="1"/>
</dbReference>
<evidence type="ECO:0000256" key="6">
    <source>
        <dbReference type="RuleBase" id="RU361133"/>
    </source>
</evidence>
<dbReference type="SUPFAM" id="SSF47473">
    <property type="entry name" value="EF-hand"/>
    <property type="match status" value="1"/>
</dbReference>
<organism evidence="9 10">
    <name type="scientific">Megaselia scalaris</name>
    <name type="common">Humpbacked fly</name>
    <name type="synonym">Phora scalaris</name>
    <dbReference type="NCBI Taxonomy" id="36166"/>
    <lineage>
        <taxon>Eukaryota</taxon>
        <taxon>Metazoa</taxon>
        <taxon>Ecdysozoa</taxon>
        <taxon>Arthropoda</taxon>
        <taxon>Hexapoda</taxon>
        <taxon>Insecta</taxon>
        <taxon>Pterygota</taxon>
        <taxon>Neoptera</taxon>
        <taxon>Endopterygota</taxon>
        <taxon>Diptera</taxon>
        <taxon>Brachycera</taxon>
        <taxon>Muscomorpha</taxon>
        <taxon>Platypezoidea</taxon>
        <taxon>Phoridae</taxon>
        <taxon>Megaseliini</taxon>
        <taxon>Megaselia</taxon>
    </lineage>
</organism>
<keyword evidence="5" id="KW-0807">Transducer</keyword>
<evidence type="ECO:0000313" key="10">
    <source>
        <dbReference type="Proteomes" id="UP000015102"/>
    </source>
</evidence>
<evidence type="ECO:0000256" key="2">
    <source>
        <dbReference type="ARBA" id="ARBA00022801"/>
    </source>
</evidence>
<dbReference type="PROSITE" id="PS50007">
    <property type="entry name" value="PIPLC_X_DOMAIN"/>
    <property type="match status" value="1"/>
</dbReference>
<dbReference type="Gene3D" id="2.60.40.150">
    <property type="entry name" value="C2 domain"/>
    <property type="match status" value="1"/>
</dbReference>
<dbReference type="Pfam" id="PF00388">
    <property type="entry name" value="PI-PLC-X"/>
    <property type="match status" value="1"/>
</dbReference>
<feature type="domain" description="Phosphatidylinositol-specific phospholipase C X" evidence="7">
    <location>
        <begin position="84"/>
        <end position="183"/>
    </location>
</feature>
<dbReference type="PRINTS" id="PR00390">
    <property type="entry name" value="PHPHLIPASEC"/>
</dbReference>
<dbReference type="InterPro" id="IPR017946">
    <property type="entry name" value="PLC-like_Pdiesterase_TIM-brl"/>
</dbReference>
<dbReference type="InterPro" id="IPR000909">
    <property type="entry name" value="PLipase_C_PInositol-sp_X_dom"/>
</dbReference>
<dbReference type="Proteomes" id="UP000015102">
    <property type="component" value="Unassembled WGS sequence"/>
</dbReference>
<dbReference type="EMBL" id="CAQQ02130324">
    <property type="status" value="NOT_ANNOTATED_CDS"/>
    <property type="molecule type" value="Genomic_DNA"/>
</dbReference>
<dbReference type="OMA" id="HELWREH"/>
<reference evidence="9" key="2">
    <citation type="submission" date="2015-06" db="UniProtKB">
        <authorList>
            <consortium name="EnsemblMetazoa"/>
        </authorList>
    </citation>
    <scope>IDENTIFICATION</scope>
</reference>
<evidence type="ECO:0000259" key="8">
    <source>
        <dbReference type="SMART" id="SM00239"/>
    </source>
</evidence>
<keyword evidence="2 6" id="KW-0378">Hydrolase</keyword>
<protein>
    <recommendedName>
        <fullName evidence="1 6">Phosphoinositide phospholipase C</fullName>
        <ecNumber evidence="1 6">3.1.4.11</ecNumber>
    </recommendedName>
</protein>
<reference evidence="10" key="1">
    <citation type="submission" date="2013-02" db="EMBL/GenBank/DDBJ databases">
        <authorList>
            <person name="Hughes D."/>
        </authorList>
    </citation>
    <scope>NUCLEOTIDE SEQUENCE</scope>
    <source>
        <strain>Durham</strain>
        <strain evidence="10">NC isolate 2 -- Noor lab</strain>
    </source>
</reference>
<dbReference type="PANTHER" id="PTHR10336">
    <property type="entry name" value="PHOSPHOINOSITIDE-SPECIFIC PHOSPHOLIPASE C FAMILY PROTEIN"/>
    <property type="match status" value="1"/>
</dbReference>
<dbReference type="InterPro" id="IPR001192">
    <property type="entry name" value="PI-PLC_fam"/>
</dbReference>
<dbReference type="Gene3D" id="1.10.238.10">
    <property type="entry name" value="EF-hand"/>
    <property type="match status" value="1"/>
</dbReference>
<dbReference type="Gene3D" id="1.20.1230.10">
    <property type="entry name" value="Phospholipase C beta, distal C-terminal domain"/>
    <property type="match status" value="1"/>
</dbReference>
<dbReference type="PANTHER" id="PTHR10336:SF36">
    <property type="entry name" value="1-PHOSPHATIDYLINOSITOL 4,5-BISPHOSPHATE PHOSPHODIESTERASE BETA-4"/>
    <property type="match status" value="1"/>
</dbReference>
<dbReference type="GO" id="GO:0016042">
    <property type="term" value="P:lipid catabolic process"/>
    <property type="evidence" value="ECO:0007669"/>
    <property type="project" value="UniProtKB-KW"/>
</dbReference>
<evidence type="ECO:0000256" key="1">
    <source>
        <dbReference type="ARBA" id="ARBA00012368"/>
    </source>
</evidence>
<dbReference type="EMBL" id="CAQQ02130325">
    <property type="status" value="NOT_ANNOTATED_CDS"/>
    <property type="molecule type" value="Genomic_DNA"/>
</dbReference>
<feature type="domain" description="C2" evidence="8">
    <location>
        <begin position="97"/>
        <end position="180"/>
    </location>
</feature>
<comment type="catalytic activity">
    <reaction evidence="6">
        <text>a 1,2-diacyl-sn-glycero-3-phospho-(1D-myo-inositol-4,5-bisphosphate) + H2O = 1D-myo-inositol 1,4,5-trisphosphate + a 1,2-diacyl-sn-glycerol + H(+)</text>
        <dbReference type="Rhea" id="RHEA:33179"/>
        <dbReference type="ChEBI" id="CHEBI:15377"/>
        <dbReference type="ChEBI" id="CHEBI:15378"/>
        <dbReference type="ChEBI" id="CHEBI:17815"/>
        <dbReference type="ChEBI" id="CHEBI:58456"/>
        <dbReference type="ChEBI" id="CHEBI:203600"/>
        <dbReference type="EC" id="3.1.4.11"/>
    </reaction>
</comment>
<dbReference type="InterPro" id="IPR035892">
    <property type="entry name" value="C2_domain_sf"/>
</dbReference>
<evidence type="ECO:0000256" key="5">
    <source>
        <dbReference type="ARBA" id="ARBA00023224"/>
    </source>
</evidence>
<dbReference type="GO" id="GO:0004435">
    <property type="term" value="F:phosphatidylinositol-4,5-bisphosphate phospholipase C activity"/>
    <property type="evidence" value="ECO:0007669"/>
    <property type="project" value="UniProtKB-EC"/>
</dbReference>
<dbReference type="SMART" id="SM00148">
    <property type="entry name" value="PLCXc"/>
    <property type="match status" value="1"/>
</dbReference>
<dbReference type="CDD" id="cd00275">
    <property type="entry name" value="C2_PLC_like"/>
    <property type="match status" value="1"/>
</dbReference>
<dbReference type="GO" id="GO:0048015">
    <property type="term" value="P:phosphatidylinositol-mediated signaling"/>
    <property type="evidence" value="ECO:0007669"/>
    <property type="project" value="TreeGrafter"/>
</dbReference>
<keyword evidence="10" id="KW-1185">Reference proteome</keyword>
<proteinExistence type="predicted"/>
<keyword evidence="4 6" id="KW-0443">Lipid metabolism</keyword>
<evidence type="ECO:0000256" key="4">
    <source>
        <dbReference type="ARBA" id="ARBA00023098"/>
    </source>
</evidence>
<dbReference type="STRING" id="36166.T1GLU1"/>